<evidence type="ECO:0000256" key="5">
    <source>
        <dbReference type="ARBA" id="ARBA00022989"/>
    </source>
</evidence>
<accession>A0A246J503</accession>
<comment type="pathway">
    <text evidence="10">Lipid metabolism; phospholipid metabolism.</text>
</comment>
<dbReference type="EC" id="2.3.1.275" evidence="10"/>
<dbReference type="InterPro" id="IPR003811">
    <property type="entry name" value="G3P_acylTferase_PlsY"/>
</dbReference>
<keyword evidence="2 10" id="KW-0444">Lipid biosynthesis</keyword>
<dbReference type="SMART" id="SM01207">
    <property type="entry name" value="G3P_acyltransf"/>
    <property type="match status" value="1"/>
</dbReference>
<proteinExistence type="inferred from homology"/>
<keyword evidence="9 10" id="KW-1208">Phospholipid metabolism</keyword>
<evidence type="ECO:0000256" key="10">
    <source>
        <dbReference type="HAMAP-Rule" id="MF_01043"/>
    </source>
</evidence>
<dbReference type="PANTHER" id="PTHR30309:SF0">
    <property type="entry name" value="GLYCEROL-3-PHOSPHATE ACYLTRANSFERASE-RELATED"/>
    <property type="match status" value="1"/>
</dbReference>
<comment type="caution">
    <text evidence="12">The sequence shown here is derived from an EMBL/GenBank/DDBJ whole genome shotgun (WGS) entry which is preliminary data.</text>
</comment>
<comment type="similarity">
    <text evidence="10">Belongs to the PlsY family.</text>
</comment>
<evidence type="ECO:0000256" key="2">
    <source>
        <dbReference type="ARBA" id="ARBA00022516"/>
    </source>
</evidence>
<gene>
    <name evidence="10" type="primary">plsY</name>
    <name evidence="12" type="ORF">CDN99_18665</name>
</gene>
<dbReference type="Proteomes" id="UP000197468">
    <property type="component" value="Unassembled WGS sequence"/>
</dbReference>
<dbReference type="NCBIfam" id="TIGR00023">
    <property type="entry name" value="glycerol-3-phosphate 1-O-acyltransferase PlsY"/>
    <property type="match status" value="1"/>
</dbReference>
<keyword evidence="4 10" id="KW-0812">Transmembrane</keyword>
<comment type="caution">
    <text evidence="10">Lacks conserved residue(s) required for the propagation of feature annotation.</text>
</comment>
<evidence type="ECO:0000313" key="12">
    <source>
        <dbReference type="EMBL" id="OWQ87668.1"/>
    </source>
</evidence>
<evidence type="ECO:0000313" key="13">
    <source>
        <dbReference type="Proteomes" id="UP000197468"/>
    </source>
</evidence>
<feature type="transmembrane region" description="Helical" evidence="10">
    <location>
        <begin position="114"/>
        <end position="139"/>
    </location>
</feature>
<evidence type="ECO:0000256" key="9">
    <source>
        <dbReference type="ARBA" id="ARBA00023264"/>
    </source>
</evidence>
<keyword evidence="7 10" id="KW-0472">Membrane</keyword>
<dbReference type="Pfam" id="PF02660">
    <property type="entry name" value="G3P_acyltransf"/>
    <property type="match status" value="1"/>
</dbReference>
<organism evidence="12 13">
    <name type="scientific">Roseateles aquatilis</name>
    <dbReference type="NCBI Taxonomy" id="431061"/>
    <lineage>
        <taxon>Bacteria</taxon>
        <taxon>Pseudomonadati</taxon>
        <taxon>Pseudomonadota</taxon>
        <taxon>Betaproteobacteria</taxon>
        <taxon>Burkholderiales</taxon>
        <taxon>Sphaerotilaceae</taxon>
        <taxon>Roseateles</taxon>
    </lineage>
</organism>
<evidence type="ECO:0000256" key="6">
    <source>
        <dbReference type="ARBA" id="ARBA00023098"/>
    </source>
</evidence>
<dbReference type="EMBL" id="NIOF01000009">
    <property type="protein sequence ID" value="OWQ87668.1"/>
    <property type="molecule type" value="Genomic_DNA"/>
</dbReference>
<sequence length="241" mass="24891">MFSVLALLAGYLIGSLSFAVIVSRVMGLSDPRSYGSGNPGATNVLRSGNKAAAILTLVFDALKGYVPVALVLKYGAPYGMEEGVAALVGLAAFIGHLWPVFFRFQGGKGVATAAGVLLAINPWLGLAVLAVWVAMAVVFRYSSLASLTAAVAAPLLQMLIWGVGPELPAIALMSLLLIWRHAPNIRKLMAGTESKLGQKAAAAKPAATAAAGGRHGKGAHKHAPKTAHGTSQSNKPKHHSK</sequence>
<comment type="subunit">
    <text evidence="10">Probably interacts with PlsX.</text>
</comment>
<keyword evidence="1 10" id="KW-1003">Cell membrane</keyword>
<comment type="function">
    <text evidence="10">Catalyzes the transfer of an acyl group from acyl-phosphate (acyl-PO(4)) to glycerol-3-phosphate (G3P) to form lysophosphatidic acid (LPA). This enzyme utilizes acyl-phosphate as fatty acyl donor, but not acyl-CoA or acyl-ACP.</text>
</comment>
<keyword evidence="3 10" id="KW-0808">Transferase</keyword>
<evidence type="ECO:0000256" key="7">
    <source>
        <dbReference type="ARBA" id="ARBA00023136"/>
    </source>
</evidence>
<reference evidence="12 13" key="1">
    <citation type="journal article" date="2008" name="Int. J. Syst. Evol. Microbiol.">
        <title>Description of Roseateles aquatilis sp. nov. and Roseateles terrae sp. nov., in the class Betaproteobacteria, and emended description of the genus Roseateles.</title>
        <authorList>
            <person name="Gomila M."/>
            <person name="Bowien B."/>
            <person name="Falsen E."/>
            <person name="Moore E.R."/>
            <person name="Lalucat J."/>
        </authorList>
    </citation>
    <scope>NUCLEOTIDE SEQUENCE [LARGE SCALE GENOMIC DNA]</scope>
    <source>
        <strain evidence="12 13">CCUG 48205</strain>
    </source>
</reference>
<evidence type="ECO:0000256" key="3">
    <source>
        <dbReference type="ARBA" id="ARBA00022679"/>
    </source>
</evidence>
<keyword evidence="13" id="KW-1185">Reference proteome</keyword>
<dbReference type="AlphaFoldDB" id="A0A246J503"/>
<dbReference type="GO" id="GO:0008654">
    <property type="term" value="P:phospholipid biosynthetic process"/>
    <property type="evidence" value="ECO:0007669"/>
    <property type="project" value="UniProtKB-UniRule"/>
</dbReference>
<feature type="region of interest" description="Disordered" evidence="11">
    <location>
        <begin position="200"/>
        <end position="241"/>
    </location>
</feature>
<name>A0A246J503_9BURK</name>
<feature type="compositionally biased region" description="Basic residues" evidence="11">
    <location>
        <begin position="214"/>
        <end position="225"/>
    </location>
</feature>
<keyword evidence="5 10" id="KW-1133">Transmembrane helix</keyword>
<evidence type="ECO:0000256" key="8">
    <source>
        <dbReference type="ARBA" id="ARBA00023209"/>
    </source>
</evidence>
<evidence type="ECO:0000256" key="11">
    <source>
        <dbReference type="SAM" id="MobiDB-lite"/>
    </source>
</evidence>
<dbReference type="HAMAP" id="MF_01043">
    <property type="entry name" value="PlsY"/>
    <property type="match status" value="1"/>
</dbReference>
<keyword evidence="12" id="KW-0012">Acyltransferase</keyword>
<dbReference type="GO" id="GO:0043772">
    <property type="term" value="F:acyl-phosphate glycerol-3-phosphate acyltransferase activity"/>
    <property type="evidence" value="ECO:0007669"/>
    <property type="project" value="UniProtKB-UniRule"/>
</dbReference>
<evidence type="ECO:0000256" key="4">
    <source>
        <dbReference type="ARBA" id="ARBA00022692"/>
    </source>
</evidence>
<feature type="compositionally biased region" description="Low complexity" evidence="11">
    <location>
        <begin position="200"/>
        <end position="212"/>
    </location>
</feature>
<comment type="subcellular location">
    <subcellularLocation>
        <location evidence="10">Cell membrane</location>
        <topology evidence="10">Multi-pass membrane protein</topology>
    </subcellularLocation>
</comment>
<dbReference type="UniPathway" id="UPA00085"/>
<dbReference type="GO" id="GO:0005886">
    <property type="term" value="C:plasma membrane"/>
    <property type="evidence" value="ECO:0007669"/>
    <property type="project" value="UniProtKB-SubCell"/>
</dbReference>
<feature type="transmembrane region" description="Helical" evidence="10">
    <location>
        <begin position="83"/>
        <end position="102"/>
    </location>
</feature>
<evidence type="ECO:0000256" key="1">
    <source>
        <dbReference type="ARBA" id="ARBA00022475"/>
    </source>
</evidence>
<dbReference type="PANTHER" id="PTHR30309">
    <property type="entry name" value="INNER MEMBRANE PROTEIN YGIH"/>
    <property type="match status" value="1"/>
</dbReference>
<keyword evidence="8 10" id="KW-0594">Phospholipid biosynthesis</keyword>
<protein>
    <recommendedName>
        <fullName evidence="10">Glycerol-3-phosphate acyltransferase</fullName>
    </recommendedName>
    <alternativeName>
        <fullName evidence="10">Acyl-PO4 G3P acyltransferase</fullName>
    </alternativeName>
    <alternativeName>
        <fullName evidence="10">Acyl-phosphate--glycerol-3-phosphate acyltransferase</fullName>
    </alternativeName>
    <alternativeName>
        <fullName evidence="10">G3P acyltransferase</fullName>
        <shortName evidence="10">GPAT</shortName>
        <ecNumber evidence="10">2.3.1.275</ecNumber>
    </alternativeName>
    <alternativeName>
        <fullName evidence="10">Lysophosphatidic acid synthase</fullName>
        <shortName evidence="10">LPA synthase</shortName>
    </alternativeName>
</protein>
<dbReference type="OrthoDB" id="9777124at2"/>
<keyword evidence="6 10" id="KW-0443">Lipid metabolism</keyword>
<comment type="catalytic activity">
    <reaction evidence="10">
        <text>an acyl phosphate + sn-glycerol 3-phosphate = a 1-acyl-sn-glycero-3-phosphate + phosphate</text>
        <dbReference type="Rhea" id="RHEA:34075"/>
        <dbReference type="ChEBI" id="CHEBI:43474"/>
        <dbReference type="ChEBI" id="CHEBI:57597"/>
        <dbReference type="ChEBI" id="CHEBI:57970"/>
        <dbReference type="ChEBI" id="CHEBI:59918"/>
        <dbReference type="EC" id="2.3.1.275"/>
    </reaction>
</comment>
<feature type="transmembrane region" description="Helical" evidence="10">
    <location>
        <begin position="159"/>
        <end position="179"/>
    </location>
</feature>